<name>A0A2V2BDH6_9GAMM</name>
<accession>A0A2V2BDH6</accession>
<proteinExistence type="predicted"/>
<sequence>MGLFRPDNELRNSRFIQLQLAISNSDIEINNSSKRLVQSIDAIDKAILNLSEGNNYKSSFNSIKLSENLIPSFTTPDTPIGNSRIIPAIKIFASARAALYAGSKTYTALQPWVQTAINNYARQLPRIQIPAGANQFRINYLNRLGILNRIPPGARELSMWQRFGGIRGVGRMTAVTGAGLLAGIIVTLAIESILDEVQYAKLVEAIEQAAALRYVSTYCFLRMKAIEEIFKEAELTISIYTKNRTLPFDMDDYVKNITTSLEERLNNTEAELQKFLTDNDNITKAYTSSDPSQDVLDRALSNYKKNLETLASGTIESISISSGWLVDSLQVNLSSRGETTRWGGQGGNAATLEIPQGIIKSISWQRGDYQNEPCIYDLAFETLNGTMKFGNPSGHSEVTPNGERVVVNVPDGWRIKDIVCSVEAGSAVSGDKPVDIANTRFVRDIYVIGEPG</sequence>
<evidence type="ECO:0000313" key="3">
    <source>
        <dbReference type="Proteomes" id="UP000245981"/>
    </source>
</evidence>
<reference evidence="2 3" key="1">
    <citation type="submission" date="2018-05" db="EMBL/GenBank/DDBJ databases">
        <title>Genomic Encyclopedia of Type Strains, Phase IV (KMG-V): Genome sequencing to study the core and pangenomes of soil and plant-associated prokaryotes.</title>
        <authorList>
            <person name="Whitman W."/>
        </authorList>
    </citation>
    <scope>NUCLEOTIDE SEQUENCE [LARGE SCALE GENOMIC DNA]</scope>
    <source>
        <strain evidence="2 3">PNA 200-10</strain>
    </source>
</reference>
<comment type="caution">
    <text evidence="2">The sequence shown here is derived from an EMBL/GenBank/DDBJ whole genome shotgun (WGS) entry which is preliminary data.</text>
</comment>
<dbReference type="InterPro" id="IPR036404">
    <property type="entry name" value="Jacalin-like_lectin_dom_sf"/>
</dbReference>
<dbReference type="SUPFAM" id="SSF51101">
    <property type="entry name" value="Mannose-binding lectins"/>
    <property type="match status" value="1"/>
</dbReference>
<keyword evidence="1" id="KW-0175">Coiled coil</keyword>
<protein>
    <submittedName>
        <fullName evidence="2">Uncharacterized protein</fullName>
    </submittedName>
</protein>
<dbReference type="Proteomes" id="UP000245981">
    <property type="component" value="Unassembled WGS sequence"/>
</dbReference>
<evidence type="ECO:0000313" key="2">
    <source>
        <dbReference type="EMBL" id="PWK98574.1"/>
    </source>
</evidence>
<dbReference type="Gene3D" id="2.100.10.30">
    <property type="entry name" value="Jacalin-like lectin domain"/>
    <property type="match status" value="1"/>
</dbReference>
<evidence type="ECO:0000256" key="1">
    <source>
        <dbReference type="SAM" id="Coils"/>
    </source>
</evidence>
<organism evidence="2 3">
    <name type="scientific">Pantoea allii</name>
    <dbReference type="NCBI Taxonomy" id="574096"/>
    <lineage>
        <taxon>Bacteria</taxon>
        <taxon>Pseudomonadati</taxon>
        <taxon>Pseudomonadota</taxon>
        <taxon>Gammaproteobacteria</taxon>
        <taxon>Enterobacterales</taxon>
        <taxon>Erwiniaceae</taxon>
        <taxon>Pantoea</taxon>
    </lineage>
</organism>
<dbReference type="RefSeq" id="WP_109716958.1">
    <property type="nucleotide sequence ID" value="NZ_QGHF01000003.1"/>
</dbReference>
<feature type="coiled-coil region" evidence="1">
    <location>
        <begin position="258"/>
        <end position="285"/>
    </location>
</feature>
<dbReference type="EMBL" id="QGHF01000003">
    <property type="protein sequence ID" value="PWK98574.1"/>
    <property type="molecule type" value="Genomic_DNA"/>
</dbReference>
<gene>
    <name evidence="2" type="ORF">C7431_103343</name>
</gene>
<dbReference type="AlphaFoldDB" id="A0A2V2BDH6"/>